<dbReference type="PANTHER" id="PTHR12526">
    <property type="entry name" value="GLYCOSYLTRANSFERASE"/>
    <property type="match status" value="1"/>
</dbReference>
<comment type="caution">
    <text evidence="3">The sequence shown here is derived from an EMBL/GenBank/DDBJ whole genome shotgun (WGS) entry which is preliminary data.</text>
</comment>
<keyword evidence="4" id="KW-1185">Reference proteome</keyword>
<dbReference type="Pfam" id="PF00534">
    <property type="entry name" value="Glycos_transf_1"/>
    <property type="match status" value="1"/>
</dbReference>
<dbReference type="Pfam" id="PF13439">
    <property type="entry name" value="Glyco_transf_4"/>
    <property type="match status" value="1"/>
</dbReference>
<gene>
    <name evidence="3" type="ORF">GCM10008939_30460</name>
</gene>
<dbReference type="InterPro" id="IPR001296">
    <property type="entry name" value="Glyco_trans_1"/>
</dbReference>
<proteinExistence type="predicted"/>
<dbReference type="EMBL" id="BMOE01000013">
    <property type="protein sequence ID" value="GGJ84485.1"/>
    <property type="molecule type" value="Genomic_DNA"/>
</dbReference>
<sequence length="367" mass="39291">MTDAGTLTPARQGAGQGGRPLRVAMLAPVAWRVPPRHYGPWERVVSLLTEGLVRAGVDVTLFATADSLTAATLSAVVPSGYEETPGMDVKVMEALHLGNLFDRAAQFDVIHNHADFLPLGYAGLVATPTVTTVHGFSGPGILPVYRRYDGRTAYVSISDADRAPDLTYAATVYHGLDLTEFTFRAEPGAYLVFFGRMHPDKGAADAIRIARAAGLPLKLAGIVQDRAYFEREVQPHLNPASGPDVQYLGSVGPQERDRVLSGALALLHPIHFDEPFGLSMVEAMACGTPVIAYRRGSVPEVVGTDGGVIVPPGDEAAAVQAVRTAATLDRRAVRARVERLFTVQHMVDGYLQVYRGMLAARTAGTRP</sequence>
<dbReference type="SUPFAM" id="SSF53756">
    <property type="entry name" value="UDP-Glycosyltransferase/glycogen phosphorylase"/>
    <property type="match status" value="1"/>
</dbReference>
<evidence type="ECO:0000259" key="2">
    <source>
        <dbReference type="Pfam" id="PF13439"/>
    </source>
</evidence>
<evidence type="ECO:0000313" key="3">
    <source>
        <dbReference type="EMBL" id="GGJ84485.1"/>
    </source>
</evidence>
<feature type="domain" description="Glycosyl transferase family 1" evidence="1">
    <location>
        <begin position="186"/>
        <end position="328"/>
    </location>
</feature>
<evidence type="ECO:0008006" key="5">
    <source>
        <dbReference type="Google" id="ProtNLM"/>
    </source>
</evidence>
<dbReference type="PANTHER" id="PTHR12526:SF595">
    <property type="entry name" value="BLL5217 PROTEIN"/>
    <property type="match status" value="1"/>
</dbReference>
<reference evidence="3" key="2">
    <citation type="submission" date="2020-09" db="EMBL/GenBank/DDBJ databases">
        <authorList>
            <person name="Sun Q."/>
            <person name="Ohkuma M."/>
        </authorList>
    </citation>
    <scope>NUCLEOTIDE SEQUENCE</scope>
    <source>
        <strain evidence="3">JCM 14371</strain>
    </source>
</reference>
<organism evidence="3 4">
    <name type="scientific">Deinococcus aquiradiocola</name>
    <dbReference type="NCBI Taxonomy" id="393059"/>
    <lineage>
        <taxon>Bacteria</taxon>
        <taxon>Thermotogati</taxon>
        <taxon>Deinococcota</taxon>
        <taxon>Deinococci</taxon>
        <taxon>Deinococcales</taxon>
        <taxon>Deinococcaceae</taxon>
        <taxon>Deinococcus</taxon>
    </lineage>
</organism>
<dbReference type="GO" id="GO:0016757">
    <property type="term" value="F:glycosyltransferase activity"/>
    <property type="evidence" value="ECO:0007669"/>
    <property type="project" value="InterPro"/>
</dbReference>
<protein>
    <recommendedName>
        <fullName evidence="5">Glycosyl transferase</fullName>
    </recommendedName>
</protein>
<dbReference type="Proteomes" id="UP000635726">
    <property type="component" value="Unassembled WGS sequence"/>
</dbReference>
<name>A0A917UTP1_9DEIO</name>
<feature type="domain" description="Glycosyltransferase subfamily 4-like N-terminal" evidence="2">
    <location>
        <begin position="42"/>
        <end position="140"/>
    </location>
</feature>
<evidence type="ECO:0000259" key="1">
    <source>
        <dbReference type="Pfam" id="PF00534"/>
    </source>
</evidence>
<reference evidence="3" key="1">
    <citation type="journal article" date="2014" name="Int. J. Syst. Evol. Microbiol.">
        <title>Complete genome sequence of Corynebacterium casei LMG S-19264T (=DSM 44701T), isolated from a smear-ripened cheese.</title>
        <authorList>
            <consortium name="US DOE Joint Genome Institute (JGI-PGF)"/>
            <person name="Walter F."/>
            <person name="Albersmeier A."/>
            <person name="Kalinowski J."/>
            <person name="Ruckert C."/>
        </authorList>
    </citation>
    <scope>NUCLEOTIDE SEQUENCE</scope>
    <source>
        <strain evidence="3">JCM 14371</strain>
    </source>
</reference>
<dbReference type="CDD" id="cd03802">
    <property type="entry name" value="GT4_AviGT4-like"/>
    <property type="match status" value="1"/>
</dbReference>
<accession>A0A917UTP1</accession>
<dbReference type="Gene3D" id="3.40.50.2000">
    <property type="entry name" value="Glycogen Phosphorylase B"/>
    <property type="match status" value="2"/>
</dbReference>
<dbReference type="AlphaFoldDB" id="A0A917UTP1"/>
<evidence type="ECO:0000313" key="4">
    <source>
        <dbReference type="Proteomes" id="UP000635726"/>
    </source>
</evidence>
<dbReference type="InterPro" id="IPR028098">
    <property type="entry name" value="Glyco_trans_4-like_N"/>
</dbReference>
<dbReference type="RefSeq" id="WP_229671058.1">
    <property type="nucleotide sequence ID" value="NZ_BMOE01000013.1"/>
</dbReference>